<comment type="subcellular location">
    <subcellularLocation>
        <location evidence="1">Cell membrane</location>
        <topology evidence="1">Multi-pass membrane protein</topology>
    </subcellularLocation>
</comment>
<dbReference type="SUPFAM" id="SSF103473">
    <property type="entry name" value="MFS general substrate transporter"/>
    <property type="match status" value="1"/>
</dbReference>
<feature type="region of interest" description="Disordered" evidence="6">
    <location>
        <begin position="418"/>
        <end position="466"/>
    </location>
</feature>
<dbReference type="Pfam" id="PF07690">
    <property type="entry name" value="MFS_1"/>
    <property type="match status" value="1"/>
</dbReference>
<keyword evidence="4 7" id="KW-1133">Transmembrane helix</keyword>
<evidence type="ECO:0000256" key="6">
    <source>
        <dbReference type="SAM" id="MobiDB-lite"/>
    </source>
</evidence>
<feature type="transmembrane region" description="Helical" evidence="7">
    <location>
        <begin position="51"/>
        <end position="72"/>
    </location>
</feature>
<feature type="transmembrane region" description="Helical" evidence="7">
    <location>
        <begin position="294"/>
        <end position="314"/>
    </location>
</feature>
<feature type="transmembrane region" description="Helical" evidence="7">
    <location>
        <begin position="179"/>
        <end position="197"/>
    </location>
</feature>
<keyword evidence="3 7" id="KW-0812">Transmembrane</keyword>
<dbReference type="AlphaFoldDB" id="A0A6J7EG88"/>
<feature type="transmembrane region" description="Helical" evidence="7">
    <location>
        <begin position="350"/>
        <end position="373"/>
    </location>
</feature>
<evidence type="ECO:0000256" key="2">
    <source>
        <dbReference type="ARBA" id="ARBA00022475"/>
    </source>
</evidence>
<proteinExistence type="predicted"/>
<name>A0A6J7EG88_9ZZZZ</name>
<gene>
    <name evidence="8" type="ORF">UFOPK3401_01462</name>
</gene>
<dbReference type="Gene3D" id="1.20.1250.20">
    <property type="entry name" value="MFS general substrate transporter like domains"/>
    <property type="match status" value="1"/>
</dbReference>
<feature type="compositionally biased region" description="Basic and acidic residues" evidence="6">
    <location>
        <begin position="427"/>
        <end position="440"/>
    </location>
</feature>
<feature type="transmembrane region" description="Helical" evidence="7">
    <location>
        <begin position="21"/>
        <end position="45"/>
    </location>
</feature>
<evidence type="ECO:0000256" key="4">
    <source>
        <dbReference type="ARBA" id="ARBA00022989"/>
    </source>
</evidence>
<dbReference type="PANTHER" id="PTHR23513:SF11">
    <property type="entry name" value="STAPHYLOFERRIN A TRANSPORTER"/>
    <property type="match status" value="1"/>
</dbReference>
<dbReference type="CDD" id="cd06173">
    <property type="entry name" value="MFS_MefA_like"/>
    <property type="match status" value="1"/>
</dbReference>
<evidence type="ECO:0000256" key="5">
    <source>
        <dbReference type="ARBA" id="ARBA00023136"/>
    </source>
</evidence>
<dbReference type="InterPro" id="IPR011701">
    <property type="entry name" value="MFS"/>
</dbReference>
<protein>
    <submittedName>
        <fullName evidence="8">Unannotated protein</fullName>
    </submittedName>
</protein>
<dbReference type="PANTHER" id="PTHR23513">
    <property type="entry name" value="INTEGRAL MEMBRANE EFFLUX PROTEIN-RELATED"/>
    <property type="match status" value="1"/>
</dbReference>
<keyword evidence="2" id="KW-1003">Cell membrane</keyword>
<evidence type="ECO:0000313" key="8">
    <source>
        <dbReference type="EMBL" id="CAB4881211.1"/>
    </source>
</evidence>
<evidence type="ECO:0000256" key="3">
    <source>
        <dbReference type="ARBA" id="ARBA00022692"/>
    </source>
</evidence>
<evidence type="ECO:0000256" key="7">
    <source>
        <dbReference type="SAM" id="Phobius"/>
    </source>
</evidence>
<feature type="transmembrane region" description="Helical" evidence="7">
    <location>
        <begin position="379"/>
        <end position="400"/>
    </location>
</feature>
<accession>A0A6J7EG88</accession>
<reference evidence="8" key="1">
    <citation type="submission" date="2020-05" db="EMBL/GenBank/DDBJ databases">
        <authorList>
            <person name="Chiriac C."/>
            <person name="Salcher M."/>
            <person name="Ghai R."/>
            <person name="Kavagutti S V."/>
        </authorList>
    </citation>
    <scope>NUCLEOTIDE SEQUENCE</scope>
</reference>
<feature type="transmembrane region" description="Helical" evidence="7">
    <location>
        <begin position="320"/>
        <end position="343"/>
    </location>
</feature>
<evidence type="ECO:0000256" key="1">
    <source>
        <dbReference type="ARBA" id="ARBA00004651"/>
    </source>
</evidence>
<sequence>MSRQGEVVRYRDLFASREFTALVFAQVVSGLGDQVARVALALLVLDRSGSASLSAAAFALSYIPLVFGGTILGPLADRFARHKVLLSSDALRVIIVGLLAVFATDSSPLIVLFALLFVAEIFTPVFDAAWAATLPDVFPQVRQYLAGSGLLRTLHLLQQVAGLAIGGLAVALISVQGALIADAASFAASFVILFLFLKRRENPRSGRSAQSLFADFSAGARDLFADPARRILVFVGWGSVLIMITPMAVALPYAQQVAGKAALGSLLMAATVGGAAVGSVFIARRDPRWQVEAIVPLSVIACLPLLAVCVAPPLPIALILWALSGAATGFLVPLIGTLALLTAPHMRGRVLALAGAGYNALVAMTYLMAGVLADVSKPSVAITIAGAAGLGLIGVVQIFWPTSAMRAALDQAYATNGYEQDPSASDTQERASAGERELVPEKAVPAPTSAPPQTFPSGDFWDAFRP</sequence>
<feature type="transmembrane region" description="Helical" evidence="7">
    <location>
        <begin position="261"/>
        <end position="282"/>
    </location>
</feature>
<dbReference type="GO" id="GO:0022857">
    <property type="term" value="F:transmembrane transporter activity"/>
    <property type="evidence" value="ECO:0007669"/>
    <property type="project" value="InterPro"/>
</dbReference>
<feature type="transmembrane region" description="Helical" evidence="7">
    <location>
        <begin position="231"/>
        <end position="255"/>
    </location>
</feature>
<dbReference type="GO" id="GO:0005886">
    <property type="term" value="C:plasma membrane"/>
    <property type="evidence" value="ECO:0007669"/>
    <property type="project" value="UniProtKB-SubCell"/>
</dbReference>
<organism evidence="8">
    <name type="scientific">freshwater metagenome</name>
    <dbReference type="NCBI Taxonomy" id="449393"/>
    <lineage>
        <taxon>unclassified sequences</taxon>
        <taxon>metagenomes</taxon>
        <taxon>ecological metagenomes</taxon>
    </lineage>
</organism>
<keyword evidence="5 7" id="KW-0472">Membrane</keyword>
<dbReference type="InterPro" id="IPR036259">
    <property type="entry name" value="MFS_trans_sf"/>
</dbReference>
<dbReference type="EMBL" id="CAFBLM010000104">
    <property type="protein sequence ID" value="CAB4881211.1"/>
    <property type="molecule type" value="Genomic_DNA"/>
</dbReference>